<dbReference type="AlphaFoldDB" id="A0AAX6EKZ9"/>
<dbReference type="GO" id="GO:0003677">
    <property type="term" value="F:DNA binding"/>
    <property type="evidence" value="ECO:0007669"/>
    <property type="project" value="UniProtKB-KW"/>
</dbReference>
<sequence length="39" mass="4334">MRPSSRRRRPRSAVGPGEEAYPRLGRIRWVGAVVVMGIG</sequence>
<reference evidence="1" key="1">
    <citation type="journal article" date="2023" name="GigaByte">
        <title>Genome assembly of the bearded iris, Iris pallida Lam.</title>
        <authorList>
            <person name="Bruccoleri R.E."/>
            <person name="Oakeley E.J."/>
            <person name="Faust A.M.E."/>
            <person name="Altorfer M."/>
            <person name="Dessus-Babus S."/>
            <person name="Burckhardt D."/>
            <person name="Oertli M."/>
            <person name="Naumann U."/>
            <person name="Petersen F."/>
            <person name="Wong J."/>
        </authorList>
    </citation>
    <scope>NUCLEOTIDE SEQUENCE</scope>
    <source>
        <strain evidence="1">GSM-AAB239-AS_SAM_17_03QT</strain>
    </source>
</reference>
<reference evidence="1" key="2">
    <citation type="submission" date="2023-04" db="EMBL/GenBank/DDBJ databases">
        <authorList>
            <person name="Bruccoleri R.E."/>
            <person name="Oakeley E.J."/>
            <person name="Faust A.-M."/>
            <person name="Dessus-Babus S."/>
            <person name="Altorfer M."/>
            <person name="Burckhardt D."/>
            <person name="Oertli M."/>
            <person name="Naumann U."/>
            <person name="Petersen F."/>
            <person name="Wong J."/>
        </authorList>
    </citation>
    <scope>NUCLEOTIDE SEQUENCE</scope>
    <source>
        <strain evidence="1">GSM-AAB239-AS_SAM_17_03QT</strain>
        <tissue evidence="1">Leaf</tissue>
    </source>
</reference>
<keyword evidence="1" id="KW-0238">DNA-binding</keyword>
<organism evidence="1 2">
    <name type="scientific">Iris pallida</name>
    <name type="common">Sweet iris</name>
    <dbReference type="NCBI Taxonomy" id="29817"/>
    <lineage>
        <taxon>Eukaryota</taxon>
        <taxon>Viridiplantae</taxon>
        <taxon>Streptophyta</taxon>
        <taxon>Embryophyta</taxon>
        <taxon>Tracheophyta</taxon>
        <taxon>Spermatophyta</taxon>
        <taxon>Magnoliopsida</taxon>
        <taxon>Liliopsida</taxon>
        <taxon>Asparagales</taxon>
        <taxon>Iridaceae</taxon>
        <taxon>Iridoideae</taxon>
        <taxon>Irideae</taxon>
        <taxon>Iris</taxon>
    </lineage>
</organism>
<evidence type="ECO:0000313" key="1">
    <source>
        <dbReference type="EMBL" id="KAJ6804601.1"/>
    </source>
</evidence>
<keyword evidence="2" id="KW-1185">Reference proteome</keyword>
<accession>A0AAX6EKZ9</accession>
<comment type="caution">
    <text evidence="1">The sequence shown here is derived from an EMBL/GenBank/DDBJ whole genome shotgun (WGS) entry which is preliminary data.</text>
</comment>
<dbReference type="EMBL" id="JANAVB010035820">
    <property type="protein sequence ID" value="KAJ6804601.1"/>
    <property type="molecule type" value="Genomic_DNA"/>
</dbReference>
<dbReference type="Proteomes" id="UP001140949">
    <property type="component" value="Unassembled WGS sequence"/>
</dbReference>
<protein>
    <submittedName>
        <fullName evidence="1">Homeobox protein BEL1-like protein</fullName>
    </submittedName>
</protein>
<name>A0AAX6EKZ9_IRIPA</name>
<keyword evidence="1" id="KW-0371">Homeobox</keyword>
<gene>
    <name evidence="1" type="ORF">M6B38_184055</name>
</gene>
<evidence type="ECO:0000313" key="2">
    <source>
        <dbReference type="Proteomes" id="UP001140949"/>
    </source>
</evidence>
<proteinExistence type="predicted"/>